<keyword evidence="4" id="KW-0732">Signal</keyword>
<dbReference type="Proteomes" id="UP000198983">
    <property type="component" value="Chromosome I"/>
</dbReference>
<dbReference type="SUPFAM" id="SSF51445">
    <property type="entry name" value="(Trans)glycosidases"/>
    <property type="match status" value="1"/>
</dbReference>
<dbReference type="PANTHER" id="PTHR10030:SF37">
    <property type="entry name" value="ALPHA-L-FUCOSIDASE-RELATED"/>
    <property type="match status" value="1"/>
</dbReference>
<dbReference type="InterPro" id="IPR016286">
    <property type="entry name" value="FUC_metazoa-typ"/>
</dbReference>
<dbReference type="EMBL" id="LT629732">
    <property type="protein sequence ID" value="SDS40231.1"/>
    <property type="molecule type" value="Genomic_DNA"/>
</dbReference>
<dbReference type="InterPro" id="IPR057739">
    <property type="entry name" value="Glyco_hydro_29_N"/>
</dbReference>
<sequence>MNFQADKRSLDARPVPSWYQDAKLGIFVHWGLYSVPAYADPTSGDFADFMRDLTAGRDTAGRIPYAEWYLNSLRVPGSPTARHHERTYGSDHSYFDFRRQFDEGATRADFDAWAELFTEAGARYAVMVTRHLDGYPLWPTIVPNPHMPANFHADRDLVGDLTAAVRARGLRMGLYYAGGIDWTFTDRPIRTMTDLMRAQSLGRDYGRYAAAHWRELIEAYQPSILWNDMGWPADPDPHEIFAFYYDRVGDGLVNDRWTQASTSRNKVFRALYLAFVSAALKAAARGGRKITPPTPTFHHDIRTHEYDVPRTPVTSAWELTRGIGRSFGYNAEEPAGDLLTGTDLVCLLAEVASLGGNLLINVGPDGQGRIPASQQRPLRELGAWLKVHGEAIYGTRSWTRPETTTGDGQRVRLTHRVDPGPGDGNGTGDTVYAILLTESLGDNIVVRDLAALAGRRRIRLLGTDADLDHAWSGPDLHVRLPAPPPHRAAHVLALTVEP</sequence>
<evidence type="ECO:0000313" key="8">
    <source>
        <dbReference type="EMBL" id="SDS40231.1"/>
    </source>
</evidence>
<dbReference type="InterPro" id="IPR013780">
    <property type="entry name" value="Glyco_hydro_b"/>
</dbReference>
<dbReference type="GO" id="GO:0004560">
    <property type="term" value="F:alpha-L-fucosidase activity"/>
    <property type="evidence" value="ECO:0007669"/>
    <property type="project" value="InterPro"/>
</dbReference>
<dbReference type="GO" id="GO:0005764">
    <property type="term" value="C:lysosome"/>
    <property type="evidence" value="ECO:0007669"/>
    <property type="project" value="TreeGrafter"/>
</dbReference>
<gene>
    <name evidence="8" type="ORF">SAMN04489717_2582</name>
</gene>
<evidence type="ECO:0000256" key="1">
    <source>
        <dbReference type="ARBA" id="ARBA00004071"/>
    </source>
</evidence>
<evidence type="ECO:0000256" key="5">
    <source>
        <dbReference type="ARBA" id="ARBA00022801"/>
    </source>
</evidence>
<dbReference type="GO" id="GO:0006004">
    <property type="term" value="P:fucose metabolic process"/>
    <property type="evidence" value="ECO:0007669"/>
    <property type="project" value="InterPro"/>
</dbReference>
<evidence type="ECO:0000256" key="6">
    <source>
        <dbReference type="ARBA" id="ARBA00023295"/>
    </source>
</evidence>
<dbReference type="GO" id="GO:0016139">
    <property type="term" value="P:glycoside catabolic process"/>
    <property type="evidence" value="ECO:0007669"/>
    <property type="project" value="TreeGrafter"/>
</dbReference>
<evidence type="ECO:0000256" key="3">
    <source>
        <dbReference type="ARBA" id="ARBA00012662"/>
    </source>
</evidence>
<evidence type="ECO:0000313" key="9">
    <source>
        <dbReference type="Proteomes" id="UP000198983"/>
    </source>
</evidence>
<dbReference type="EC" id="3.2.1.51" evidence="3"/>
<evidence type="ECO:0000256" key="4">
    <source>
        <dbReference type="ARBA" id="ARBA00022729"/>
    </source>
</evidence>
<dbReference type="InterPro" id="IPR017853">
    <property type="entry name" value="GH"/>
</dbReference>
<protein>
    <recommendedName>
        <fullName evidence="3">alpha-L-fucosidase</fullName>
        <ecNumber evidence="3">3.2.1.51</ecNumber>
    </recommendedName>
</protein>
<dbReference type="PIRSF" id="PIRSF001092">
    <property type="entry name" value="Alpha-L-fucosidase"/>
    <property type="match status" value="1"/>
</dbReference>
<keyword evidence="5" id="KW-0378">Hydrolase</keyword>
<dbReference type="Pfam" id="PF01120">
    <property type="entry name" value="Alpha_L_fucos"/>
    <property type="match status" value="1"/>
</dbReference>
<keyword evidence="6" id="KW-0326">Glycosidase</keyword>
<feature type="domain" description="Glycoside hydrolase family 29 N-terminal" evidence="7">
    <location>
        <begin position="2"/>
        <end position="390"/>
    </location>
</feature>
<dbReference type="SMART" id="SM00812">
    <property type="entry name" value="Alpha_L_fucos"/>
    <property type="match status" value="1"/>
</dbReference>
<comment type="similarity">
    <text evidence="2">Belongs to the glycosyl hydrolase 29 family.</text>
</comment>
<dbReference type="PANTHER" id="PTHR10030">
    <property type="entry name" value="ALPHA-L-FUCOSIDASE"/>
    <property type="match status" value="1"/>
</dbReference>
<dbReference type="InterPro" id="IPR000933">
    <property type="entry name" value="Glyco_hydro_29"/>
</dbReference>
<dbReference type="Gene3D" id="2.60.40.1180">
    <property type="entry name" value="Golgi alpha-mannosidase II"/>
    <property type="match status" value="1"/>
</dbReference>
<evidence type="ECO:0000259" key="7">
    <source>
        <dbReference type="Pfam" id="PF01120"/>
    </source>
</evidence>
<accession>A0A1H1RWS3</accession>
<proteinExistence type="inferred from homology"/>
<reference evidence="8 9" key="1">
    <citation type="submission" date="2016-10" db="EMBL/GenBank/DDBJ databases">
        <authorList>
            <person name="de Groot N.N."/>
        </authorList>
    </citation>
    <scope>NUCLEOTIDE SEQUENCE [LARGE SCALE GENOMIC DNA]</scope>
    <source>
        <strain evidence="8 9">DSM 22024</strain>
    </source>
</reference>
<comment type="function">
    <text evidence="1">Alpha-L-fucosidase is responsible for hydrolyzing the alpha-1,6-linked fucose joined to the reducing-end N-acetylglucosamine of the carbohydrate moieties of glycoproteins.</text>
</comment>
<name>A0A1H1RWS3_9ACTN</name>
<dbReference type="Gene3D" id="3.20.20.80">
    <property type="entry name" value="Glycosidases"/>
    <property type="match status" value="1"/>
</dbReference>
<keyword evidence="9" id="KW-1185">Reference proteome</keyword>
<dbReference type="AlphaFoldDB" id="A0A1H1RWS3"/>
<dbReference type="RefSeq" id="WP_172804947.1">
    <property type="nucleotide sequence ID" value="NZ_LT629732.1"/>
</dbReference>
<dbReference type="PRINTS" id="PR00741">
    <property type="entry name" value="GLHYDRLASE29"/>
</dbReference>
<evidence type="ECO:0000256" key="2">
    <source>
        <dbReference type="ARBA" id="ARBA00007951"/>
    </source>
</evidence>
<organism evidence="8 9">
    <name type="scientific">Actinopolymorpha singaporensis</name>
    <dbReference type="NCBI Taxonomy" id="117157"/>
    <lineage>
        <taxon>Bacteria</taxon>
        <taxon>Bacillati</taxon>
        <taxon>Actinomycetota</taxon>
        <taxon>Actinomycetes</taxon>
        <taxon>Propionibacteriales</taxon>
        <taxon>Actinopolymorphaceae</taxon>
        <taxon>Actinopolymorpha</taxon>
    </lineage>
</organism>
<dbReference type="STRING" id="117157.SAMN04489717_2582"/>